<keyword evidence="3" id="KW-0597">Phosphoprotein</keyword>
<dbReference type="Pfam" id="PF13193">
    <property type="entry name" value="AMP-binding_C"/>
    <property type="match status" value="1"/>
</dbReference>
<dbReference type="FunFam" id="3.40.50.980:FF:000001">
    <property type="entry name" value="Non-ribosomal peptide synthetase"/>
    <property type="match status" value="1"/>
</dbReference>
<dbReference type="InterPro" id="IPR000873">
    <property type="entry name" value="AMP-dep_synth/lig_dom"/>
</dbReference>
<keyword evidence="2" id="KW-0596">Phosphopantetheine</keyword>
<evidence type="ECO:0000259" key="4">
    <source>
        <dbReference type="PROSITE" id="PS50075"/>
    </source>
</evidence>
<feature type="domain" description="Carrier" evidence="4">
    <location>
        <begin position="40"/>
        <end position="115"/>
    </location>
</feature>
<feature type="domain" description="Carrier" evidence="4">
    <location>
        <begin position="1095"/>
        <end position="1170"/>
    </location>
</feature>
<dbReference type="SMART" id="SM00823">
    <property type="entry name" value="PKS_PP"/>
    <property type="match status" value="2"/>
</dbReference>
<evidence type="ECO:0000256" key="1">
    <source>
        <dbReference type="ARBA" id="ARBA00001957"/>
    </source>
</evidence>
<dbReference type="SUPFAM" id="SSF52777">
    <property type="entry name" value="CoA-dependent acyltransferases"/>
    <property type="match status" value="2"/>
</dbReference>
<dbReference type="PROSITE" id="PS50075">
    <property type="entry name" value="CARRIER"/>
    <property type="match status" value="2"/>
</dbReference>
<dbReference type="InterPro" id="IPR001031">
    <property type="entry name" value="Thioesterase"/>
</dbReference>
<dbReference type="GO" id="GO:0043041">
    <property type="term" value="P:amino acid activation for nonribosomal peptide biosynthetic process"/>
    <property type="evidence" value="ECO:0007669"/>
    <property type="project" value="TreeGrafter"/>
</dbReference>
<evidence type="ECO:0000313" key="5">
    <source>
        <dbReference type="EMBL" id="RKG96951.1"/>
    </source>
</evidence>
<dbReference type="GO" id="GO:0031177">
    <property type="term" value="F:phosphopantetheine binding"/>
    <property type="evidence" value="ECO:0007669"/>
    <property type="project" value="InterPro"/>
</dbReference>
<proteinExistence type="predicted"/>
<dbReference type="Pfam" id="PF00668">
    <property type="entry name" value="Condensation"/>
    <property type="match status" value="1"/>
</dbReference>
<dbReference type="Pfam" id="PF00501">
    <property type="entry name" value="AMP-binding"/>
    <property type="match status" value="1"/>
</dbReference>
<comment type="caution">
    <text evidence="5">The sequence shown here is derived from an EMBL/GenBank/DDBJ whole genome shotgun (WGS) entry which is preliminary data.</text>
</comment>
<dbReference type="Gene3D" id="3.30.559.30">
    <property type="entry name" value="Nonribosomal peptide synthetase, condensation domain"/>
    <property type="match status" value="1"/>
</dbReference>
<keyword evidence="6" id="KW-1185">Reference proteome</keyword>
<dbReference type="InterPro" id="IPR001242">
    <property type="entry name" value="Condensation_dom"/>
</dbReference>
<accession>A0A3A8K366</accession>
<dbReference type="InterPro" id="IPR010071">
    <property type="entry name" value="AA_adenyl_dom"/>
</dbReference>
<dbReference type="InterPro" id="IPR029058">
    <property type="entry name" value="AB_hydrolase_fold"/>
</dbReference>
<evidence type="ECO:0000313" key="6">
    <source>
        <dbReference type="Proteomes" id="UP000268313"/>
    </source>
</evidence>
<dbReference type="OrthoDB" id="9757540at2"/>
<dbReference type="GO" id="GO:0009239">
    <property type="term" value="P:enterobactin biosynthetic process"/>
    <property type="evidence" value="ECO:0007669"/>
    <property type="project" value="TreeGrafter"/>
</dbReference>
<dbReference type="InterPro" id="IPR023213">
    <property type="entry name" value="CAT-like_dom_sf"/>
</dbReference>
<dbReference type="Proteomes" id="UP000268313">
    <property type="component" value="Unassembled WGS sequence"/>
</dbReference>
<dbReference type="Gene3D" id="2.30.38.10">
    <property type="entry name" value="Luciferase, Domain 3"/>
    <property type="match status" value="1"/>
</dbReference>
<dbReference type="NCBIfam" id="TIGR01733">
    <property type="entry name" value="AA-adenyl-dom"/>
    <property type="match status" value="1"/>
</dbReference>
<dbReference type="InterPro" id="IPR020802">
    <property type="entry name" value="TesA-like"/>
</dbReference>
<dbReference type="FunFam" id="3.30.559.10:FF:000012">
    <property type="entry name" value="Non-ribosomal peptide synthetase"/>
    <property type="match status" value="1"/>
</dbReference>
<dbReference type="InterPro" id="IPR025110">
    <property type="entry name" value="AMP-bd_C"/>
</dbReference>
<dbReference type="EMBL" id="RAWE01000194">
    <property type="protein sequence ID" value="RKG96951.1"/>
    <property type="molecule type" value="Genomic_DNA"/>
</dbReference>
<dbReference type="GO" id="GO:0009366">
    <property type="term" value="C:enterobactin synthetase complex"/>
    <property type="evidence" value="ECO:0007669"/>
    <property type="project" value="TreeGrafter"/>
</dbReference>
<dbReference type="Gene3D" id="1.10.1200.10">
    <property type="entry name" value="ACP-like"/>
    <property type="match status" value="2"/>
</dbReference>
<dbReference type="CDD" id="cd19531">
    <property type="entry name" value="LCL_NRPS-like"/>
    <property type="match status" value="1"/>
</dbReference>
<dbReference type="FunFam" id="3.30.300.30:FF:000010">
    <property type="entry name" value="Enterobactin synthetase component F"/>
    <property type="match status" value="1"/>
</dbReference>
<dbReference type="GO" id="GO:0072330">
    <property type="term" value="P:monocarboxylic acid biosynthetic process"/>
    <property type="evidence" value="ECO:0007669"/>
    <property type="project" value="UniProtKB-ARBA"/>
</dbReference>
<dbReference type="InterPro" id="IPR009081">
    <property type="entry name" value="PP-bd_ACP"/>
</dbReference>
<dbReference type="SMART" id="SM00824">
    <property type="entry name" value="PKS_TE"/>
    <property type="match status" value="1"/>
</dbReference>
<dbReference type="Gene3D" id="3.30.559.10">
    <property type="entry name" value="Chloramphenicol acetyltransferase-like domain"/>
    <property type="match status" value="1"/>
</dbReference>
<dbReference type="InterPro" id="IPR020845">
    <property type="entry name" value="AMP-binding_CS"/>
</dbReference>
<reference evidence="6" key="1">
    <citation type="submission" date="2018-09" db="EMBL/GenBank/DDBJ databases">
        <authorList>
            <person name="Livingstone P.G."/>
            <person name="Whitworth D.E."/>
        </authorList>
    </citation>
    <scope>NUCLEOTIDE SEQUENCE [LARGE SCALE GENOMIC DNA]</scope>
    <source>
        <strain evidence="6">CA043D</strain>
    </source>
</reference>
<dbReference type="InterPro" id="IPR020806">
    <property type="entry name" value="PKS_PP-bd"/>
</dbReference>
<dbReference type="PROSITE" id="PS00012">
    <property type="entry name" value="PHOSPHOPANTETHEINE"/>
    <property type="match status" value="1"/>
</dbReference>
<evidence type="ECO:0000256" key="2">
    <source>
        <dbReference type="ARBA" id="ARBA00022450"/>
    </source>
</evidence>
<dbReference type="CDD" id="cd05930">
    <property type="entry name" value="A_NRPS"/>
    <property type="match status" value="1"/>
</dbReference>
<dbReference type="Pfam" id="PF00550">
    <property type="entry name" value="PP-binding"/>
    <property type="match status" value="2"/>
</dbReference>
<evidence type="ECO:0000256" key="3">
    <source>
        <dbReference type="ARBA" id="ARBA00022553"/>
    </source>
</evidence>
<dbReference type="GO" id="GO:0047527">
    <property type="term" value="F:2,3-dihydroxybenzoate-serine ligase activity"/>
    <property type="evidence" value="ECO:0007669"/>
    <property type="project" value="TreeGrafter"/>
</dbReference>
<dbReference type="GO" id="GO:0005829">
    <property type="term" value="C:cytosol"/>
    <property type="evidence" value="ECO:0007669"/>
    <property type="project" value="TreeGrafter"/>
</dbReference>
<dbReference type="FunFam" id="1.10.1200.10:FF:000016">
    <property type="entry name" value="Non-ribosomal peptide synthase"/>
    <property type="match status" value="1"/>
</dbReference>
<dbReference type="Gene3D" id="3.40.50.1820">
    <property type="entry name" value="alpha/beta hydrolase"/>
    <property type="match status" value="1"/>
</dbReference>
<organism evidence="5 6">
    <name type="scientific">Corallococcus carmarthensis</name>
    <dbReference type="NCBI Taxonomy" id="2316728"/>
    <lineage>
        <taxon>Bacteria</taxon>
        <taxon>Pseudomonadati</taxon>
        <taxon>Myxococcota</taxon>
        <taxon>Myxococcia</taxon>
        <taxon>Myxococcales</taxon>
        <taxon>Cystobacterineae</taxon>
        <taxon>Myxococcaceae</taxon>
        <taxon>Corallococcus</taxon>
    </lineage>
</organism>
<comment type="cofactor">
    <cofactor evidence="1">
        <name>pantetheine 4'-phosphate</name>
        <dbReference type="ChEBI" id="CHEBI:47942"/>
    </cofactor>
</comment>
<dbReference type="SUPFAM" id="SSF56801">
    <property type="entry name" value="Acetyl-CoA synthetase-like"/>
    <property type="match status" value="2"/>
</dbReference>
<dbReference type="FunFam" id="3.40.50.12780:FF:000012">
    <property type="entry name" value="Non-ribosomal peptide synthetase"/>
    <property type="match status" value="1"/>
</dbReference>
<dbReference type="PROSITE" id="PS00455">
    <property type="entry name" value="AMP_BINDING"/>
    <property type="match status" value="1"/>
</dbReference>
<dbReference type="InterPro" id="IPR045851">
    <property type="entry name" value="AMP-bd_C_sf"/>
</dbReference>
<protein>
    <submittedName>
        <fullName evidence="5">Non-ribosomal peptide synthetase</fullName>
    </submittedName>
</protein>
<dbReference type="SUPFAM" id="SSF47336">
    <property type="entry name" value="ACP-like"/>
    <property type="match status" value="2"/>
</dbReference>
<feature type="non-terminal residue" evidence="5">
    <location>
        <position position="1"/>
    </location>
</feature>
<dbReference type="PANTHER" id="PTHR45527:SF1">
    <property type="entry name" value="FATTY ACID SYNTHASE"/>
    <property type="match status" value="1"/>
</dbReference>
<dbReference type="PANTHER" id="PTHR45527">
    <property type="entry name" value="NONRIBOSOMAL PEPTIDE SYNTHETASE"/>
    <property type="match status" value="1"/>
</dbReference>
<dbReference type="FunFam" id="2.30.38.10:FF:000001">
    <property type="entry name" value="Non-ribosomal peptide synthetase PvdI"/>
    <property type="match status" value="1"/>
</dbReference>
<dbReference type="RefSeq" id="WP_147450378.1">
    <property type="nucleotide sequence ID" value="NZ_RAWE01000194.1"/>
</dbReference>
<dbReference type="Gene3D" id="3.30.300.30">
    <property type="match status" value="2"/>
</dbReference>
<name>A0A3A8K366_9BACT</name>
<dbReference type="InterPro" id="IPR006162">
    <property type="entry name" value="Ppantetheine_attach_site"/>
</dbReference>
<sequence>MVPSAFVTLPSLPLTPNGKLDRKALPSPEARLRTARSYVAPATPAEVALASLWEELLNVPVVGRNDHFFELGGHSILATQLVSRIRARFGVDVGVRALFESPTVAALAQRLPDAPEASALPPLRPAATPGPHPLSFAQQRLWFIDQLDPGSALYNMPTALRLTGAVDVPALQQAFDALVQRHEALRTTFEAHDGEPRQHVHPAPTGVLSVVDLTGLPDDAREAEAVRLASEDALTPFDLAAGPLARLTLLTLGAEEHVLLLCMHHAIGDGWSMSILVREVTALYEAFRQGQPSPLTPLPVQYPDFAVWQRGWLQGEVLDAQLAWWTQQLAGAPQALALPTDKPRPPQRSARGATFPVRLPLKLSEAVEALAQAEGATPFMVLLAAFQTLLHRYSGQEDLLVGTSIAGRRHAETEGLIGFFVNTLVLRARFDGRPSFRKLLSQVRTTTLGAYEHQDIPFERLVEAVQPTRDLSRTPLIQALFALQNVPDAEVRLPELTLLPVEVDLPTTKFDLDLTLGRTERGFEGALSYATDLFEPATARRLSEHLVQLLEGAVAKPDAALDALPLLTAEERQWVLEEWSGETAPFEADVPFHTRFEQQVTRTPKAPAVVMGDTTVSFHQLNVRANQLAHSLRNLGVGPDVLVAICLERSPEAIVAILGILKAGGAYVPLDPAAPEVRKAFILENSGASVLLTTQALVEAWQPAVRHVVRLDTDARRIESSSPGNPRSGVRPEHLAYVIYTSGSTGMPKGVMIQHRSLAHLRRSLTEACYTQAPKVMRVSLNGPLYFDASVTQLLLMGDGHCLCIVPEAVRQDPEAMLAWLEQRRIDALDCTPSLFKLLLEAGFLEQPHVPSICFIGGEAMDEVTWRRLAATGRTRAYNAYGPTEGTVASTTECIQGTSLPAPVIGRPMLNVGVYVLDANLNPVSVGVPGELYIAGEGLARGYRNRPDLTAERFIPHPFSTERGARLYRSGDRVRWKQDGTLDFMGRVDFQVKLRGYRIEPGEVEAALRTHPGIRDAMVLVREDVPGVQRLVAYVAPEVDTAPLRSHLQRSLPDYMVPAVYVALPVLPLTPNGKVDRAALPAPLDEATSTEARVGPRDEREAMLERLWAEALGVAAVDVRTSFFELGGHSLLAVRLMAAVARETGRKLPLSTLFQAPSVERFAVLLGEVAVEPEEPKPFTPLVPFTKEGTGTGTPFFCVHPVGGNVLAYAELARRLGPDQPFYGLQARGLDGETEPLDTVEALAASYVRALRKVQPTGPYHLGGWSLGGVIAYEMAYQLREAGEAVELVAMIDSYVPETVPDTEPNLDRTLAVGLFAQDLMGVSLADLDVDTAELATQEPDAALATVLEASARTGALPPGVDAVNATALFQVFEANLEAARRYHPPAMDQRVLRIQADDPADDTGTGDGGWTALVGDRLESHRLPGNHYTLLREPVVQAVAELLAKALRDPSKA</sequence>
<gene>
    <name evidence="5" type="ORF">D7X32_34245</name>
</gene>
<dbReference type="Gene3D" id="3.40.50.980">
    <property type="match status" value="2"/>
</dbReference>
<dbReference type="Pfam" id="PF00975">
    <property type="entry name" value="Thioesterase"/>
    <property type="match status" value="1"/>
</dbReference>
<dbReference type="SUPFAM" id="SSF53474">
    <property type="entry name" value="alpha/beta-Hydrolases"/>
    <property type="match status" value="1"/>
</dbReference>
<dbReference type="InterPro" id="IPR036736">
    <property type="entry name" value="ACP-like_sf"/>
</dbReference>